<evidence type="ECO:0000313" key="11">
    <source>
        <dbReference type="Proteomes" id="UP001206925"/>
    </source>
</evidence>
<dbReference type="CDD" id="cd11072">
    <property type="entry name" value="CYP71-like"/>
    <property type="match status" value="1"/>
</dbReference>
<dbReference type="PIRSF" id="PIRSF001220">
    <property type="entry name" value="L-ASNase_gatD"/>
    <property type="match status" value="1"/>
</dbReference>
<evidence type="ECO:0000256" key="4">
    <source>
        <dbReference type="ARBA" id="ARBA00022723"/>
    </source>
</evidence>
<accession>A0AAD5D0T0</accession>
<comment type="cofactor">
    <cofactor evidence="8">
        <name>heme</name>
        <dbReference type="ChEBI" id="CHEBI:30413"/>
    </cofactor>
</comment>
<keyword evidence="9" id="KW-0472">Membrane</keyword>
<comment type="pathway">
    <text evidence="1">Secondary metabolite biosynthesis; terpenoid biosynthesis.</text>
</comment>
<dbReference type="EMBL" id="JAMZMK010005821">
    <property type="protein sequence ID" value="KAI7751773.1"/>
    <property type="molecule type" value="Genomic_DNA"/>
</dbReference>
<evidence type="ECO:0000256" key="1">
    <source>
        <dbReference type="ARBA" id="ARBA00004721"/>
    </source>
</evidence>
<feature type="transmembrane region" description="Helical" evidence="9">
    <location>
        <begin position="721"/>
        <end position="740"/>
    </location>
</feature>
<dbReference type="Proteomes" id="UP001206925">
    <property type="component" value="Unassembled WGS sequence"/>
</dbReference>
<dbReference type="FunFam" id="1.10.630.10:FF:000011">
    <property type="entry name" value="Cytochrome P450 83B1"/>
    <property type="match status" value="1"/>
</dbReference>
<dbReference type="PANTHER" id="PTHR47955">
    <property type="entry name" value="CYTOCHROME P450 FAMILY 71 PROTEIN"/>
    <property type="match status" value="1"/>
</dbReference>
<dbReference type="GO" id="GO:0051762">
    <property type="term" value="P:sesquiterpene biosynthetic process"/>
    <property type="evidence" value="ECO:0007669"/>
    <property type="project" value="UniProtKB-ARBA"/>
</dbReference>
<dbReference type="InterPro" id="IPR002401">
    <property type="entry name" value="Cyt_P450_E_grp-I"/>
</dbReference>
<comment type="caution">
    <text evidence="10">The sequence shown here is derived from an EMBL/GenBank/DDBJ whole genome shotgun (WGS) entry which is preliminary data.</text>
</comment>
<keyword evidence="3 8" id="KW-0349">Heme</keyword>
<dbReference type="GO" id="GO:0005506">
    <property type="term" value="F:iron ion binding"/>
    <property type="evidence" value="ECO:0007669"/>
    <property type="project" value="InterPro"/>
</dbReference>
<evidence type="ECO:0008006" key="12">
    <source>
        <dbReference type="Google" id="ProtNLM"/>
    </source>
</evidence>
<reference evidence="10" key="1">
    <citation type="submission" date="2022-06" db="EMBL/GenBank/DDBJ databases">
        <title>Uncovering the hologenomic basis of an extraordinary plant invasion.</title>
        <authorList>
            <person name="Bieker V.C."/>
            <person name="Martin M.D."/>
            <person name="Gilbert T."/>
            <person name="Hodgins K."/>
            <person name="Battlay P."/>
            <person name="Petersen B."/>
            <person name="Wilson J."/>
        </authorList>
    </citation>
    <scope>NUCLEOTIDE SEQUENCE</scope>
    <source>
        <strain evidence="10">AA19_3_7</strain>
        <tissue evidence="10">Leaf</tissue>
    </source>
</reference>
<keyword evidence="9" id="KW-0812">Transmembrane</keyword>
<evidence type="ECO:0000313" key="10">
    <source>
        <dbReference type="EMBL" id="KAI7751773.1"/>
    </source>
</evidence>
<feature type="transmembrane region" description="Helical" evidence="9">
    <location>
        <begin position="33"/>
        <end position="52"/>
    </location>
</feature>
<dbReference type="Pfam" id="PF00067">
    <property type="entry name" value="p450"/>
    <property type="match status" value="2"/>
</dbReference>
<dbReference type="InterPro" id="IPR036396">
    <property type="entry name" value="Cyt_P450_sf"/>
</dbReference>
<protein>
    <recommendedName>
        <fullName evidence="12">Cytochrome P450</fullName>
    </recommendedName>
</protein>
<keyword evidence="11" id="KW-1185">Reference proteome</keyword>
<evidence type="ECO:0000256" key="3">
    <source>
        <dbReference type="ARBA" id="ARBA00022617"/>
    </source>
</evidence>
<dbReference type="PIRSF" id="PIRSF500176">
    <property type="entry name" value="L_ASNase"/>
    <property type="match status" value="1"/>
</dbReference>
<dbReference type="InterPro" id="IPR001128">
    <property type="entry name" value="Cyt_P450"/>
</dbReference>
<dbReference type="GO" id="GO:0016712">
    <property type="term" value="F:oxidoreductase activity, acting on paired donors, with incorporation or reduction of molecular oxygen, reduced flavin or flavoprotein as one donor, and incorporation of one atom of oxygen"/>
    <property type="evidence" value="ECO:0007669"/>
    <property type="project" value="UniProtKB-ARBA"/>
</dbReference>
<dbReference type="GO" id="GO:0020037">
    <property type="term" value="F:heme binding"/>
    <property type="evidence" value="ECO:0007669"/>
    <property type="project" value="InterPro"/>
</dbReference>
<evidence type="ECO:0000256" key="2">
    <source>
        <dbReference type="ARBA" id="ARBA00010617"/>
    </source>
</evidence>
<keyword evidence="5" id="KW-0560">Oxidoreductase</keyword>
<keyword evidence="4 8" id="KW-0479">Metal-binding</keyword>
<keyword evidence="9" id="KW-1133">Transmembrane helix</keyword>
<dbReference type="PANTHER" id="PTHR47955:SF16">
    <property type="entry name" value="CYTOCHROME P450"/>
    <property type="match status" value="1"/>
</dbReference>
<dbReference type="InterPro" id="IPR017972">
    <property type="entry name" value="Cyt_P450_CS"/>
</dbReference>
<organism evidence="10 11">
    <name type="scientific">Ambrosia artemisiifolia</name>
    <name type="common">Common ragweed</name>
    <dbReference type="NCBI Taxonomy" id="4212"/>
    <lineage>
        <taxon>Eukaryota</taxon>
        <taxon>Viridiplantae</taxon>
        <taxon>Streptophyta</taxon>
        <taxon>Embryophyta</taxon>
        <taxon>Tracheophyta</taxon>
        <taxon>Spermatophyta</taxon>
        <taxon>Magnoliopsida</taxon>
        <taxon>eudicotyledons</taxon>
        <taxon>Gunneridae</taxon>
        <taxon>Pentapetalae</taxon>
        <taxon>asterids</taxon>
        <taxon>campanulids</taxon>
        <taxon>Asterales</taxon>
        <taxon>Asteraceae</taxon>
        <taxon>Asteroideae</taxon>
        <taxon>Heliantheae alliance</taxon>
        <taxon>Heliantheae</taxon>
        <taxon>Ambrosia</taxon>
    </lineage>
</organism>
<feature type="binding site" description="axial binding residue" evidence="8">
    <location>
        <position position="457"/>
    </location>
    <ligand>
        <name>heme</name>
        <dbReference type="ChEBI" id="CHEBI:30413"/>
    </ligand>
    <ligandPart>
        <name>Fe</name>
        <dbReference type="ChEBI" id="CHEBI:18248"/>
    </ligandPart>
</feature>
<dbReference type="PROSITE" id="PS00086">
    <property type="entry name" value="CYTOCHROME_P450"/>
    <property type="match status" value="1"/>
</dbReference>
<gene>
    <name evidence="10" type="ORF">M8C21_027106</name>
</gene>
<dbReference type="PRINTS" id="PR00385">
    <property type="entry name" value="P450"/>
</dbReference>
<evidence type="ECO:0000256" key="7">
    <source>
        <dbReference type="ARBA" id="ARBA00023033"/>
    </source>
</evidence>
<proteinExistence type="inferred from homology"/>
<dbReference type="AlphaFoldDB" id="A0AAD5D0T0"/>
<evidence type="ECO:0000256" key="5">
    <source>
        <dbReference type="ARBA" id="ARBA00023002"/>
    </source>
</evidence>
<sequence>MHNYILRCFHDVKWPTNLLASKIMATFPSFQTLFLSLLPSIIFVIFICLKWISFVSNNRKNIPPSPRKLPIIGNFHQLGSSATRNLQVLSQKYGPLMLLHLGSTPTLVASSAEAAQEIMKTHDLSFCSRPSLIMPNILVYDSKGISFSPHGEYWRRLKSIVSYQKVREDEVAHMIRVLEESLGMTVNMRLVLASLTNNIISRVALGMKFEGIQHIDLLKRLLDMFIVFSIGTYIPWLSWVDRITGSIGRAEKIAKEFDEFLEEVIAEHVNKKKGEDGKSDGDGEDFVDILLDLQKDKTTGFTLTRDTLKAIILEAFGAGTETTQTSLEWALSELIKNPRVMNKLQQEVTKIAQGRSMISEEDLDKMPYLKAVIKESLRLHITVPLLVPRKSMKDVKVMGYDIATGTQVIINAWAIARDPALWEEPNEFRPERFLNNSINYQSPQFKWLPFGAGRRLCPGIQFSVVVMELALANIVYKFSMALPNGLKNEDLDMTEAFGITLRRKSSLLTVNIPEVSKSRTIGQPHWKNIHSQANLKAGPTHCLRPQTTAIFLSPLGNQPVEPEMMRLAMKQHLKLQARTDSELCLLVGAAHPIKLIDMSYSSKSLHRCRLLLRKTSVKVVFSNDNCKSFPTSVVPICMNCRLLRLHSSKNKKHKIPSNGHTLINGVASELRLKELTNYSYTSLSIEYFVFLHDISGGIGHSKSTNLLARKLMELISSLQTLPLPLFSCIILVIFICVIWISSNSNDRKNIPPSPRKLPIIGNFHQLGSSPHRNFQILSQKYGPVMLLHLGSIPTLVASSAEAAQEIMKTHDLSFCSRPSLIVPNIVLYGSKSISFAPYGEHWRQLKSLVVLKLLSNTRVKSYQKVRANEIDHMIKVLGESCGTSTNMGLMFASLTNNIISRIALGRKLDEPKYKHLVSSLLEAFTVLNVGSYIPWLSWVDRVIGSVGKAKKVAKEFDEFLERTIEEHVNKKMGVDSKTNGGEDFVDILLDLQEDNTSGFTLQRDPLKALILETFGAGTETTQITNIVYKFDMALPNGTKNEDLEMTEAFGITMHRKCPLLVLLTPRF</sequence>
<dbReference type="InterPro" id="IPR006034">
    <property type="entry name" value="Asparaginase/glutaminase-like"/>
</dbReference>
<evidence type="ECO:0000256" key="8">
    <source>
        <dbReference type="PIRSR" id="PIRSR602401-1"/>
    </source>
</evidence>
<evidence type="ECO:0000256" key="9">
    <source>
        <dbReference type="SAM" id="Phobius"/>
    </source>
</evidence>
<comment type="similarity">
    <text evidence="2">Belongs to the cytochrome P450 family.</text>
</comment>
<keyword evidence="7" id="KW-0503">Monooxygenase</keyword>
<name>A0AAD5D0T0_AMBAR</name>
<evidence type="ECO:0000256" key="6">
    <source>
        <dbReference type="ARBA" id="ARBA00023004"/>
    </source>
</evidence>
<dbReference type="SUPFAM" id="SSF48264">
    <property type="entry name" value="Cytochrome P450"/>
    <property type="match status" value="2"/>
</dbReference>
<keyword evidence="6 8" id="KW-0408">Iron</keyword>
<dbReference type="Gene3D" id="1.10.630.10">
    <property type="entry name" value="Cytochrome P450"/>
    <property type="match status" value="2"/>
</dbReference>
<dbReference type="PRINTS" id="PR00463">
    <property type="entry name" value="EP450I"/>
</dbReference>